<dbReference type="SUPFAM" id="SSF51735">
    <property type="entry name" value="NAD(P)-binding Rossmann-fold domains"/>
    <property type="match status" value="1"/>
</dbReference>
<dbReference type="PRINTS" id="PR00080">
    <property type="entry name" value="SDRFAMILY"/>
</dbReference>
<organism evidence="3 4">
    <name type="scientific">Actinomortierella ambigua</name>
    <dbReference type="NCBI Taxonomy" id="1343610"/>
    <lineage>
        <taxon>Eukaryota</taxon>
        <taxon>Fungi</taxon>
        <taxon>Fungi incertae sedis</taxon>
        <taxon>Mucoromycota</taxon>
        <taxon>Mortierellomycotina</taxon>
        <taxon>Mortierellomycetes</taxon>
        <taxon>Mortierellales</taxon>
        <taxon>Mortierellaceae</taxon>
        <taxon>Actinomortierella</taxon>
    </lineage>
</organism>
<gene>
    <name evidence="3" type="ORF">DFQ27_008167</name>
</gene>
<accession>A0A9P6PTB8</accession>
<dbReference type="FunFam" id="3.40.50.720:FF:000084">
    <property type="entry name" value="Short-chain dehydrogenase reductase"/>
    <property type="match status" value="1"/>
</dbReference>
<keyword evidence="4" id="KW-1185">Reference proteome</keyword>
<evidence type="ECO:0000313" key="4">
    <source>
        <dbReference type="Proteomes" id="UP000807716"/>
    </source>
</evidence>
<evidence type="ECO:0000313" key="3">
    <source>
        <dbReference type="EMBL" id="KAG0252290.1"/>
    </source>
</evidence>
<dbReference type="GO" id="GO:0016614">
    <property type="term" value="F:oxidoreductase activity, acting on CH-OH group of donors"/>
    <property type="evidence" value="ECO:0007669"/>
    <property type="project" value="UniProtKB-ARBA"/>
</dbReference>
<keyword evidence="2" id="KW-0560">Oxidoreductase</keyword>
<dbReference type="InterPro" id="IPR036291">
    <property type="entry name" value="NAD(P)-bd_dom_sf"/>
</dbReference>
<dbReference type="PANTHER" id="PTHR48107">
    <property type="entry name" value="NADPH-DEPENDENT ALDEHYDE REDUCTASE-LIKE PROTEIN, CHLOROPLASTIC-RELATED"/>
    <property type="match status" value="1"/>
</dbReference>
<name>A0A9P6PTB8_9FUNG</name>
<evidence type="ECO:0000256" key="2">
    <source>
        <dbReference type="ARBA" id="ARBA00023002"/>
    </source>
</evidence>
<proteinExistence type="inferred from homology"/>
<dbReference type="Proteomes" id="UP000807716">
    <property type="component" value="Unassembled WGS sequence"/>
</dbReference>
<dbReference type="Pfam" id="PF13561">
    <property type="entry name" value="adh_short_C2"/>
    <property type="match status" value="1"/>
</dbReference>
<dbReference type="EMBL" id="JAAAJB010000676">
    <property type="protein sequence ID" value="KAG0252290.1"/>
    <property type="molecule type" value="Genomic_DNA"/>
</dbReference>
<comment type="similarity">
    <text evidence="1">Belongs to the short-chain dehydrogenases/reductases (SDR) family.</text>
</comment>
<dbReference type="PRINTS" id="PR00081">
    <property type="entry name" value="GDHRDH"/>
</dbReference>
<sequence>MAQVQQDLVGKVAFITASAKNLGKQLAIALAKRGADIVIHHRRDGPQAEETAQTIRALGREVLILQGDLQSVATIEGLFQQTLDRFGHVDIVINNAGMMLRKNILDTTEEEFDAVFGTNTKASFFIMREAARHLADNGRVINIGTSLQAIMTGHFGCYAGSKAALDLFTRALAKEIGSRGITVNTVAPGPLNTTFFHAAETPQASAFMASLSPMNRLGEIDDIVPVIEFIASPASKWVSGQTIFVNGGVIAR</sequence>
<protein>
    <submittedName>
        <fullName evidence="3">Uncharacterized protein</fullName>
    </submittedName>
</protein>
<dbReference type="AlphaFoldDB" id="A0A9P6PTB8"/>
<dbReference type="Gene3D" id="3.40.50.720">
    <property type="entry name" value="NAD(P)-binding Rossmann-like Domain"/>
    <property type="match status" value="1"/>
</dbReference>
<dbReference type="InterPro" id="IPR002347">
    <property type="entry name" value="SDR_fam"/>
</dbReference>
<evidence type="ECO:0000256" key="1">
    <source>
        <dbReference type="ARBA" id="ARBA00006484"/>
    </source>
</evidence>
<comment type="caution">
    <text evidence="3">The sequence shown here is derived from an EMBL/GenBank/DDBJ whole genome shotgun (WGS) entry which is preliminary data.</text>
</comment>
<dbReference type="OrthoDB" id="1393670at2759"/>
<dbReference type="PANTHER" id="PTHR48107:SF7">
    <property type="entry name" value="RE15974P"/>
    <property type="match status" value="1"/>
</dbReference>
<reference evidence="3" key="1">
    <citation type="journal article" date="2020" name="Fungal Divers.">
        <title>Resolving the Mortierellaceae phylogeny through synthesis of multi-gene phylogenetics and phylogenomics.</title>
        <authorList>
            <person name="Vandepol N."/>
            <person name="Liber J."/>
            <person name="Desiro A."/>
            <person name="Na H."/>
            <person name="Kennedy M."/>
            <person name="Barry K."/>
            <person name="Grigoriev I.V."/>
            <person name="Miller A.N."/>
            <person name="O'Donnell K."/>
            <person name="Stajich J.E."/>
            <person name="Bonito G."/>
        </authorList>
    </citation>
    <scope>NUCLEOTIDE SEQUENCE</scope>
    <source>
        <strain evidence="3">BC1065</strain>
    </source>
</reference>